<dbReference type="Proteomes" id="UP000193529">
    <property type="component" value="Unassembled WGS sequence"/>
</dbReference>
<gene>
    <name evidence="2" type="ORF">AWC19_15105</name>
</gene>
<evidence type="ECO:0000313" key="3">
    <source>
        <dbReference type="Proteomes" id="UP000193529"/>
    </source>
</evidence>
<proteinExistence type="predicted"/>
<dbReference type="STRING" id="153971.AWC19_15105"/>
<comment type="caution">
    <text evidence="2">The sequence shown here is derived from an EMBL/GenBank/DDBJ whole genome shotgun (WGS) entry which is preliminary data.</text>
</comment>
<accession>A0A1X1ZAQ7</accession>
<reference evidence="2 3" key="1">
    <citation type="submission" date="2016-01" db="EMBL/GenBank/DDBJ databases">
        <title>The new phylogeny of the genus Mycobacterium.</title>
        <authorList>
            <person name="Tarcisio F."/>
            <person name="Conor M."/>
            <person name="Antonella G."/>
            <person name="Elisabetta G."/>
            <person name="Giulia F.S."/>
            <person name="Sara T."/>
            <person name="Anna F."/>
            <person name="Clotilde B."/>
            <person name="Roberto B."/>
            <person name="Veronica D.S."/>
            <person name="Fabio R."/>
            <person name="Monica P."/>
            <person name="Olivier J."/>
            <person name="Enrico T."/>
            <person name="Nicola S."/>
        </authorList>
    </citation>
    <scope>NUCLEOTIDE SEQUENCE [LARGE SCALE GENOMIC DNA]</scope>
    <source>
        <strain evidence="2 3">DSM 44572</strain>
    </source>
</reference>
<keyword evidence="3" id="KW-1185">Reference proteome</keyword>
<organism evidence="2 3">
    <name type="scientific">Mycobacterium palustre</name>
    <dbReference type="NCBI Taxonomy" id="153971"/>
    <lineage>
        <taxon>Bacteria</taxon>
        <taxon>Bacillati</taxon>
        <taxon>Actinomycetota</taxon>
        <taxon>Actinomycetes</taxon>
        <taxon>Mycobacteriales</taxon>
        <taxon>Mycobacteriaceae</taxon>
        <taxon>Mycobacterium</taxon>
        <taxon>Mycobacterium simiae complex</taxon>
    </lineage>
</organism>
<evidence type="ECO:0000313" key="2">
    <source>
        <dbReference type="EMBL" id="ORW20422.1"/>
    </source>
</evidence>
<dbReference type="OrthoDB" id="9784302at2"/>
<dbReference type="AlphaFoldDB" id="A0A1X1ZAQ7"/>
<evidence type="ECO:0000259" key="1">
    <source>
        <dbReference type="Pfam" id="PF09828"/>
    </source>
</evidence>
<sequence length="178" mass="19784">MKWVTRQTVHLDRVASPWLIKRFVDPEAQFLFVDADGPWPEDATPFALPGAALGMHDHDGTTFDKILRAYGLQSPVLADMAAVIRAGVHHVLQEDQGDTPDSVIQLGVAWALLSEGLMLQRGDDQAIIDASMEAYDALFAALWARRLDARSGREVFWERMASLRSQWQQESPLSSGQA</sequence>
<dbReference type="InterPro" id="IPR018634">
    <property type="entry name" value="ChrB_C"/>
</dbReference>
<name>A0A1X1ZAQ7_9MYCO</name>
<feature type="domain" description="ChrB C-terminal" evidence="1">
    <location>
        <begin position="3"/>
        <end position="141"/>
    </location>
</feature>
<dbReference type="EMBL" id="LQPJ01000124">
    <property type="protein sequence ID" value="ORW20422.1"/>
    <property type="molecule type" value="Genomic_DNA"/>
</dbReference>
<dbReference type="RefSeq" id="WP_014711194.1">
    <property type="nucleotide sequence ID" value="NZ_LQPJ01000124.1"/>
</dbReference>
<dbReference type="Pfam" id="PF09828">
    <property type="entry name" value="ChrB_C"/>
    <property type="match status" value="1"/>
</dbReference>
<protein>
    <submittedName>
        <fullName evidence="2">Chromate resistance protein</fullName>
    </submittedName>
</protein>